<evidence type="ECO:0000256" key="4">
    <source>
        <dbReference type="SAM" id="MobiDB-lite"/>
    </source>
</evidence>
<keyword evidence="2" id="KW-0677">Repeat</keyword>
<dbReference type="Pfam" id="PF11816">
    <property type="entry name" value="DUF3337"/>
    <property type="match status" value="1"/>
</dbReference>
<sequence>MYDPGYGHAPPARSRKERKVSVLFRRTETCQHCAGVNALALSTSGEHIYTASRDSTIKKWQTRGADNACEASFEGHVDWVNDVVVVQEALVSCSSDRMLQVWQANGTGTVEPMCTLMQHSDYAIALAAAPSQAIVASAGLCSEVFLWDLNAAIKVAVQGQAYRPSVADQQRQSVYALALNEHATLLAVGSTENVIGITDCRSGQKMMRLRGHTDNVRALLVNAEGTLCLSGSSDHTIKLWDLGQQRCLQTFAVHTDSVWTMLASPDFGVVYSGGRDRCVYRTQLANRTSELICCESGPVLDMAMADVEAGMWVATTSSTVRRWPVEPKLPPAASFAATLRASFEVHSLPAMARSLSTSGGNVFPVGNSPLVRSRQTFDGALTPSPQQQQPATSLLGIPPICQSQILTDRRHILTRDSGGFVALWDVTTGTIVRQYGQADFKQVESELFQPISLPAWFALDSKLGSLAVHLETPQCFSAEAYANDLGYEDAPDDQKLNFGERMLQGLFAQWSAGLSKSLSRQRSLSQGQAHPQSNSPSRQNSTSSSGQDGRPDADGFVVRRSLDEAQPRGDADGNEAAAPSSDSECFHFRGSLPPNIMCTMEGDGAAWDGQPWSRLTTQFSGQEAIGQLVPTWVAEAVLRRRYPASPELKCAFVLHPEQGSELPSLLQSRLNAPRILRIHKVASYAASKLAEQNIHLAIVPVLWHERLHRGQDACSSSPQQMQTDEAAVTTGTLELICNGMAVPYDMSLAAVRTYIWKRSDDLLLLYRILKPHQPAPLPNIRPLS</sequence>
<dbReference type="PANTHER" id="PTHR19862:SF14">
    <property type="entry name" value="WD REPEAT-CONTAINING PROTEIN 48"/>
    <property type="match status" value="1"/>
</dbReference>
<evidence type="ECO:0000256" key="3">
    <source>
        <dbReference type="PROSITE-ProRule" id="PRU00221"/>
    </source>
</evidence>
<organism evidence="5 6">
    <name type="scientific">[Myrmecia] bisecta</name>
    <dbReference type="NCBI Taxonomy" id="41462"/>
    <lineage>
        <taxon>Eukaryota</taxon>
        <taxon>Viridiplantae</taxon>
        <taxon>Chlorophyta</taxon>
        <taxon>core chlorophytes</taxon>
        <taxon>Trebouxiophyceae</taxon>
        <taxon>Trebouxiales</taxon>
        <taxon>Trebouxiaceae</taxon>
        <taxon>Myrmecia</taxon>
    </lineage>
</organism>
<feature type="compositionally biased region" description="Basic and acidic residues" evidence="4">
    <location>
        <begin position="560"/>
        <end position="571"/>
    </location>
</feature>
<dbReference type="InterPro" id="IPR001680">
    <property type="entry name" value="WD40_rpt"/>
</dbReference>
<evidence type="ECO:0000256" key="2">
    <source>
        <dbReference type="ARBA" id="ARBA00022737"/>
    </source>
</evidence>
<accession>A0AAW1Q0Y3</accession>
<dbReference type="InterPro" id="IPR051246">
    <property type="entry name" value="WDR48"/>
</dbReference>
<dbReference type="InterPro" id="IPR015943">
    <property type="entry name" value="WD40/YVTN_repeat-like_dom_sf"/>
</dbReference>
<dbReference type="EMBL" id="JALJOR010000007">
    <property type="protein sequence ID" value="KAK9814325.1"/>
    <property type="molecule type" value="Genomic_DNA"/>
</dbReference>
<dbReference type="InterPro" id="IPR021772">
    <property type="entry name" value="WDR48/Bun107"/>
</dbReference>
<dbReference type="AlphaFoldDB" id="A0AAW1Q0Y3"/>
<dbReference type="Proteomes" id="UP001489004">
    <property type="component" value="Unassembled WGS sequence"/>
</dbReference>
<dbReference type="InterPro" id="IPR036322">
    <property type="entry name" value="WD40_repeat_dom_sf"/>
</dbReference>
<keyword evidence="1 3" id="KW-0853">WD repeat</keyword>
<keyword evidence="6" id="KW-1185">Reference proteome</keyword>
<feature type="repeat" description="WD" evidence="3">
    <location>
        <begin position="209"/>
        <end position="250"/>
    </location>
</feature>
<evidence type="ECO:0000256" key="1">
    <source>
        <dbReference type="ARBA" id="ARBA00022574"/>
    </source>
</evidence>
<dbReference type="CDD" id="cd00200">
    <property type="entry name" value="WD40"/>
    <property type="match status" value="1"/>
</dbReference>
<dbReference type="PROSITE" id="PS00678">
    <property type="entry name" value="WD_REPEATS_1"/>
    <property type="match status" value="1"/>
</dbReference>
<dbReference type="GO" id="GO:0043130">
    <property type="term" value="F:ubiquitin binding"/>
    <property type="evidence" value="ECO:0007669"/>
    <property type="project" value="TreeGrafter"/>
</dbReference>
<proteinExistence type="predicted"/>
<dbReference type="SUPFAM" id="SSF50978">
    <property type="entry name" value="WD40 repeat-like"/>
    <property type="match status" value="1"/>
</dbReference>
<dbReference type="Gene3D" id="2.130.10.10">
    <property type="entry name" value="YVTN repeat-like/Quinoprotein amine dehydrogenase"/>
    <property type="match status" value="2"/>
</dbReference>
<protein>
    <submittedName>
        <fullName evidence="5">Uncharacterized protein</fullName>
    </submittedName>
</protein>
<dbReference type="GO" id="GO:0000724">
    <property type="term" value="P:double-strand break repair via homologous recombination"/>
    <property type="evidence" value="ECO:0007669"/>
    <property type="project" value="TreeGrafter"/>
</dbReference>
<evidence type="ECO:0000313" key="6">
    <source>
        <dbReference type="Proteomes" id="UP001489004"/>
    </source>
</evidence>
<evidence type="ECO:0000313" key="5">
    <source>
        <dbReference type="EMBL" id="KAK9814325.1"/>
    </source>
</evidence>
<feature type="region of interest" description="Disordered" evidence="4">
    <location>
        <begin position="520"/>
        <end position="585"/>
    </location>
</feature>
<dbReference type="SMART" id="SM00320">
    <property type="entry name" value="WD40"/>
    <property type="match status" value="6"/>
</dbReference>
<dbReference type="PANTHER" id="PTHR19862">
    <property type="entry name" value="WD REPEAT-CONTAINING PROTEIN 48"/>
    <property type="match status" value="1"/>
</dbReference>
<gene>
    <name evidence="5" type="ORF">WJX72_004061</name>
</gene>
<feature type="compositionally biased region" description="Low complexity" evidence="4">
    <location>
        <begin position="520"/>
        <end position="545"/>
    </location>
</feature>
<reference evidence="5 6" key="1">
    <citation type="journal article" date="2024" name="Nat. Commun.">
        <title>Phylogenomics reveals the evolutionary origins of lichenization in chlorophyte algae.</title>
        <authorList>
            <person name="Puginier C."/>
            <person name="Libourel C."/>
            <person name="Otte J."/>
            <person name="Skaloud P."/>
            <person name="Haon M."/>
            <person name="Grisel S."/>
            <person name="Petersen M."/>
            <person name="Berrin J.G."/>
            <person name="Delaux P.M."/>
            <person name="Dal Grande F."/>
            <person name="Keller J."/>
        </authorList>
    </citation>
    <scope>NUCLEOTIDE SEQUENCE [LARGE SCALE GENOMIC DNA]</scope>
    <source>
        <strain evidence="5 6">SAG 2043</strain>
    </source>
</reference>
<name>A0AAW1Q0Y3_9CHLO</name>
<dbReference type="Pfam" id="PF00400">
    <property type="entry name" value="WD40"/>
    <property type="match status" value="4"/>
</dbReference>
<dbReference type="InterPro" id="IPR019775">
    <property type="entry name" value="WD40_repeat_CS"/>
</dbReference>
<dbReference type="PROSITE" id="PS50082">
    <property type="entry name" value="WD_REPEATS_2"/>
    <property type="match status" value="2"/>
</dbReference>
<dbReference type="PROSITE" id="PS50294">
    <property type="entry name" value="WD_REPEATS_REGION"/>
    <property type="match status" value="1"/>
</dbReference>
<comment type="caution">
    <text evidence="5">The sequence shown here is derived from an EMBL/GenBank/DDBJ whole genome shotgun (WGS) entry which is preliminary data.</text>
</comment>
<feature type="repeat" description="WD" evidence="3">
    <location>
        <begin position="29"/>
        <end position="63"/>
    </location>
</feature>